<evidence type="ECO:0000256" key="3">
    <source>
        <dbReference type="ARBA" id="ARBA00022457"/>
    </source>
</evidence>
<keyword evidence="9 15" id="KW-0227">DNA damage</keyword>
<comment type="similarity">
    <text evidence="2 15">Belongs to the DNA polymerase type-Y family.</text>
</comment>
<dbReference type="GO" id="GO:0042276">
    <property type="term" value="P:error-prone translesion synthesis"/>
    <property type="evidence" value="ECO:0007669"/>
    <property type="project" value="TreeGrafter"/>
</dbReference>
<keyword evidence="11 15" id="KW-0239">DNA-directed DNA polymerase</keyword>
<accession>A0A6S6U3R4</accession>
<evidence type="ECO:0000259" key="16">
    <source>
        <dbReference type="PROSITE" id="PS50173"/>
    </source>
</evidence>
<evidence type="ECO:0000256" key="1">
    <source>
        <dbReference type="ARBA" id="ARBA00004496"/>
    </source>
</evidence>
<dbReference type="FunFam" id="3.30.70.270:FF:000002">
    <property type="entry name" value="DNA polymerase IV"/>
    <property type="match status" value="1"/>
</dbReference>
<comment type="subunit">
    <text evidence="15">Monomer.</text>
</comment>
<evidence type="ECO:0000256" key="6">
    <source>
        <dbReference type="ARBA" id="ARBA00022695"/>
    </source>
</evidence>
<evidence type="ECO:0000256" key="9">
    <source>
        <dbReference type="ARBA" id="ARBA00022763"/>
    </source>
</evidence>
<dbReference type="Pfam" id="PF00817">
    <property type="entry name" value="IMS"/>
    <property type="match status" value="1"/>
</dbReference>
<dbReference type="InterPro" id="IPR017961">
    <property type="entry name" value="DNA_pol_Y-fam_little_finger"/>
</dbReference>
<dbReference type="PANTHER" id="PTHR11076:SF33">
    <property type="entry name" value="DNA POLYMERASE KAPPA"/>
    <property type="match status" value="1"/>
</dbReference>
<dbReference type="GO" id="GO:0003887">
    <property type="term" value="F:DNA-directed DNA polymerase activity"/>
    <property type="evidence" value="ECO:0007669"/>
    <property type="project" value="UniProtKB-UniRule"/>
</dbReference>
<gene>
    <name evidence="15" type="primary">dinB</name>
    <name evidence="17" type="ORF">HELGO_WM21561</name>
</gene>
<dbReference type="GO" id="GO:0006261">
    <property type="term" value="P:DNA-templated DNA replication"/>
    <property type="evidence" value="ECO:0007669"/>
    <property type="project" value="UniProtKB-UniRule"/>
</dbReference>
<dbReference type="EMBL" id="CACVAT010000499">
    <property type="protein sequence ID" value="CAA6829125.1"/>
    <property type="molecule type" value="Genomic_DNA"/>
</dbReference>
<dbReference type="HAMAP" id="MF_01113">
    <property type="entry name" value="DNApol_IV"/>
    <property type="match status" value="1"/>
</dbReference>
<reference evidence="17" key="1">
    <citation type="submission" date="2020-01" db="EMBL/GenBank/DDBJ databases">
        <authorList>
            <person name="Meier V. D."/>
            <person name="Meier V D."/>
        </authorList>
    </citation>
    <scope>NUCLEOTIDE SEQUENCE</scope>
    <source>
        <strain evidence="17">HLG_WM_MAG_09</strain>
    </source>
</reference>
<evidence type="ECO:0000313" key="17">
    <source>
        <dbReference type="EMBL" id="CAA6829125.1"/>
    </source>
</evidence>
<evidence type="ECO:0000256" key="2">
    <source>
        <dbReference type="ARBA" id="ARBA00010945"/>
    </source>
</evidence>
<evidence type="ECO:0000256" key="4">
    <source>
        <dbReference type="ARBA" id="ARBA00022490"/>
    </source>
</evidence>
<dbReference type="Pfam" id="PF11799">
    <property type="entry name" value="IMS_C"/>
    <property type="match status" value="1"/>
</dbReference>
<comment type="cofactor">
    <cofactor evidence="15">
        <name>Mg(2+)</name>
        <dbReference type="ChEBI" id="CHEBI:18420"/>
    </cofactor>
    <text evidence="15">Binds 2 magnesium ions per subunit.</text>
</comment>
<dbReference type="GO" id="GO:0003684">
    <property type="term" value="F:damaged DNA binding"/>
    <property type="evidence" value="ECO:0007669"/>
    <property type="project" value="InterPro"/>
</dbReference>
<evidence type="ECO:0000256" key="5">
    <source>
        <dbReference type="ARBA" id="ARBA00022679"/>
    </source>
</evidence>
<dbReference type="Gene3D" id="1.10.150.20">
    <property type="entry name" value="5' to 3' exonuclease, C-terminal subdomain"/>
    <property type="match status" value="1"/>
</dbReference>
<organism evidence="17">
    <name type="scientific">uncultured Thiotrichaceae bacterium</name>
    <dbReference type="NCBI Taxonomy" id="298394"/>
    <lineage>
        <taxon>Bacteria</taxon>
        <taxon>Pseudomonadati</taxon>
        <taxon>Pseudomonadota</taxon>
        <taxon>Gammaproteobacteria</taxon>
        <taxon>Thiotrichales</taxon>
        <taxon>Thiotrichaceae</taxon>
        <taxon>environmental samples</taxon>
    </lineage>
</organism>
<dbReference type="GO" id="GO:0000287">
    <property type="term" value="F:magnesium ion binding"/>
    <property type="evidence" value="ECO:0007669"/>
    <property type="project" value="UniProtKB-UniRule"/>
</dbReference>
<dbReference type="SUPFAM" id="SSF56672">
    <property type="entry name" value="DNA/RNA polymerases"/>
    <property type="match status" value="1"/>
</dbReference>
<sequence length="358" mass="40133">MNQLSSRKIIHIDMDCFYAAVEARDNPQLQGKPIAVGGSPDGRGVVATCSYEARQFGVHSAMPMGLALRKCPDLIIVRGRMDVYKQASTEIKAIFTEYTDLIEPLSLDEAFLDVSGSQHLQGSATLIAQEIRQRIWDSQHLTASAGIAPNKFLAKVASDWRKPNGQFVIRPQDIERFICDLPVKRIPGVGRVTALHMDKLNIKTCADLQKVSAADLKLEFGKFGHRLYELARGIDARPVSTSSIRKSLSVEDTFGTDLPNLEACLSKIPELYESFEKRYRKAQERQFQLPKALFVKLRFSDFQTTTVQTTSAVVKEALFMPLMQQAWQRGERPVRLLGLGVQFEEPGMPQQLELFCEG</sequence>
<keyword evidence="4 15" id="KW-0963">Cytoplasm</keyword>
<dbReference type="InterPro" id="IPR036775">
    <property type="entry name" value="DNA_pol_Y-fam_lit_finger_sf"/>
</dbReference>
<comment type="function">
    <text evidence="15">Poorly processive, error-prone DNA polymerase involved in untargeted mutagenesis. Copies undamaged DNA at stalled replication forks, which arise in vivo from mismatched or misaligned primer ends. These misaligned primers can be extended by PolIV. Exhibits no 3'-5' exonuclease (proofreading) activity. May be involved in translesional synthesis, in conjunction with the beta clamp from PolIII.</text>
</comment>
<dbReference type="Gene3D" id="3.40.1170.60">
    <property type="match status" value="1"/>
</dbReference>
<evidence type="ECO:0000256" key="15">
    <source>
        <dbReference type="HAMAP-Rule" id="MF_01113"/>
    </source>
</evidence>
<name>A0A6S6U3R4_9GAMM</name>
<feature type="site" description="Substrate discrimination" evidence="15">
    <location>
        <position position="18"/>
    </location>
</feature>
<dbReference type="InterPro" id="IPR053848">
    <property type="entry name" value="IMS_HHH_1"/>
</dbReference>
<dbReference type="InterPro" id="IPR043502">
    <property type="entry name" value="DNA/RNA_pol_sf"/>
</dbReference>
<feature type="binding site" evidence="15">
    <location>
        <position position="108"/>
    </location>
    <ligand>
        <name>Mg(2+)</name>
        <dbReference type="ChEBI" id="CHEBI:18420"/>
    </ligand>
</feature>
<dbReference type="CDD" id="cd03586">
    <property type="entry name" value="PolY_Pol_IV_kappa"/>
    <property type="match status" value="1"/>
</dbReference>
<dbReference type="SUPFAM" id="SSF100879">
    <property type="entry name" value="Lesion bypass DNA polymerase (Y-family), little finger domain"/>
    <property type="match status" value="1"/>
</dbReference>
<keyword evidence="13 15" id="KW-0234">DNA repair</keyword>
<dbReference type="FunFam" id="1.10.150.20:FF:000019">
    <property type="entry name" value="DNA polymerase IV"/>
    <property type="match status" value="1"/>
</dbReference>
<dbReference type="PROSITE" id="PS50173">
    <property type="entry name" value="UMUC"/>
    <property type="match status" value="1"/>
</dbReference>
<dbReference type="GO" id="GO:0006281">
    <property type="term" value="P:DNA repair"/>
    <property type="evidence" value="ECO:0007669"/>
    <property type="project" value="UniProtKB-UniRule"/>
</dbReference>
<keyword evidence="12 15" id="KW-0238">DNA-binding</keyword>
<dbReference type="PANTHER" id="PTHR11076">
    <property type="entry name" value="DNA REPAIR POLYMERASE UMUC / TRANSFERASE FAMILY MEMBER"/>
    <property type="match status" value="1"/>
</dbReference>
<proteinExistence type="inferred from homology"/>
<keyword evidence="3 15" id="KW-0515">Mutator protein</keyword>
<comment type="subcellular location">
    <subcellularLocation>
        <location evidence="1 15">Cytoplasm</location>
    </subcellularLocation>
</comment>
<dbReference type="InterPro" id="IPR050116">
    <property type="entry name" value="DNA_polymerase-Y"/>
</dbReference>
<dbReference type="Gene3D" id="3.30.1490.100">
    <property type="entry name" value="DNA polymerase, Y-family, little finger domain"/>
    <property type="match status" value="1"/>
</dbReference>
<dbReference type="NCBIfam" id="NF002677">
    <property type="entry name" value="PRK02406.1"/>
    <property type="match status" value="1"/>
</dbReference>
<protein>
    <recommendedName>
        <fullName evidence="15">DNA polymerase IV</fullName>
        <shortName evidence="15">Pol IV</shortName>
        <ecNumber evidence="15">2.7.7.7</ecNumber>
    </recommendedName>
</protein>
<evidence type="ECO:0000256" key="8">
    <source>
        <dbReference type="ARBA" id="ARBA00022723"/>
    </source>
</evidence>
<dbReference type="GO" id="GO:0009432">
    <property type="term" value="P:SOS response"/>
    <property type="evidence" value="ECO:0007669"/>
    <property type="project" value="UniProtKB-ARBA"/>
</dbReference>
<evidence type="ECO:0000256" key="10">
    <source>
        <dbReference type="ARBA" id="ARBA00022842"/>
    </source>
</evidence>
<feature type="active site" evidence="15">
    <location>
        <position position="109"/>
    </location>
</feature>
<dbReference type="FunFam" id="3.40.1170.60:FF:000001">
    <property type="entry name" value="DNA polymerase IV"/>
    <property type="match status" value="1"/>
</dbReference>
<keyword evidence="5 15" id="KW-0808">Transferase</keyword>
<keyword evidence="8 15" id="KW-0479">Metal-binding</keyword>
<keyword evidence="7 15" id="KW-0235">DNA replication</keyword>
<dbReference type="InterPro" id="IPR022880">
    <property type="entry name" value="DNApol_IV"/>
</dbReference>
<dbReference type="InterPro" id="IPR043128">
    <property type="entry name" value="Rev_trsase/Diguanyl_cyclase"/>
</dbReference>
<dbReference type="Gene3D" id="3.30.70.270">
    <property type="match status" value="1"/>
</dbReference>
<evidence type="ECO:0000256" key="11">
    <source>
        <dbReference type="ARBA" id="ARBA00022932"/>
    </source>
</evidence>
<evidence type="ECO:0000256" key="14">
    <source>
        <dbReference type="ARBA" id="ARBA00049244"/>
    </source>
</evidence>
<dbReference type="GO" id="GO:0005829">
    <property type="term" value="C:cytosol"/>
    <property type="evidence" value="ECO:0007669"/>
    <property type="project" value="TreeGrafter"/>
</dbReference>
<feature type="domain" description="UmuC" evidence="16">
    <location>
        <begin position="9"/>
        <end position="190"/>
    </location>
</feature>
<evidence type="ECO:0000256" key="7">
    <source>
        <dbReference type="ARBA" id="ARBA00022705"/>
    </source>
</evidence>
<dbReference type="InterPro" id="IPR001126">
    <property type="entry name" value="UmuC"/>
</dbReference>
<dbReference type="Pfam" id="PF21999">
    <property type="entry name" value="IMS_HHH_1"/>
    <property type="match status" value="1"/>
</dbReference>
<comment type="catalytic activity">
    <reaction evidence="14 15">
        <text>DNA(n) + a 2'-deoxyribonucleoside 5'-triphosphate = DNA(n+1) + diphosphate</text>
        <dbReference type="Rhea" id="RHEA:22508"/>
        <dbReference type="Rhea" id="RHEA-COMP:17339"/>
        <dbReference type="Rhea" id="RHEA-COMP:17340"/>
        <dbReference type="ChEBI" id="CHEBI:33019"/>
        <dbReference type="ChEBI" id="CHEBI:61560"/>
        <dbReference type="ChEBI" id="CHEBI:173112"/>
        <dbReference type="EC" id="2.7.7.7"/>
    </reaction>
</comment>
<dbReference type="AlphaFoldDB" id="A0A6S6U3R4"/>
<dbReference type="EC" id="2.7.7.7" evidence="15"/>
<evidence type="ECO:0000256" key="12">
    <source>
        <dbReference type="ARBA" id="ARBA00023125"/>
    </source>
</evidence>
<keyword evidence="6 15" id="KW-0548">Nucleotidyltransferase</keyword>
<feature type="binding site" evidence="15">
    <location>
        <position position="13"/>
    </location>
    <ligand>
        <name>Mg(2+)</name>
        <dbReference type="ChEBI" id="CHEBI:18420"/>
    </ligand>
</feature>
<keyword evidence="10 15" id="KW-0460">Magnesium</keyword>
<evidence type="ECO:0000256" key="13">
    <source>
        <dbReference type="ARBA" id="ARBA00023204"/>
    </source>
</evidence>